<dbReference type="STRING" id="461836.A0A0L0DHX6"/>
<dbReference type="OrthoDB" id="339325at2759"/>
<evidence type="ECO:0000313" key="3">
    <source>
        <dbReference type="Proteomes" id="UP000054408"/>
    </source>
</evidence>
<dbReference type="InterPro" id="IPR050167">
    <property type="entry name" value="Ser_Thr_protein_kinase"/>
</dbReference>
<dbReference type="Pfam" id="PF07714">
    <property type="entry name" value="PK_Tyr_Ser-Thr"/>
    <property type="match status" value="1"/>
</dbReference>
<dbReference type="RefSeq" id="XP_013755509.1">
    <property type="nucleotide sequence ID" value="XM_013900055.1"/>
</dbReference>
<dbReference type="EMBL" id="GL349471">
    <property type="protein sequence ID" value="KNC51912.1"/>
    <property type="molecule type" value="Genomic_DNA"/>
</dbReference>
<keyword evidence="2" id="KW-0808">Transferase</keyword>
<dbReference type="InterPro" id="IPR000719">
    <property type="entry name" value="Prot_kinase_dom"/>
</dbReference>
<evidence type="ECO:0000313" key="2">
    <source>
        <dbReference type="EMBL" id="KNC51912.1"/>
    </source>
</evidence>
<keyword evidence="2" id="KW-0418">Kinase</keyword>
<dbReference type="GO" id="GO:0004674">
    <property type="term" value="F:protein serine/threonine kinase activity"/>
    <property type="evidence" value="ECO:0007669"/>
    <property type="project" value="UniProtKB-KW"/>
</dbReference>
<protein>
    <submittedName>
        <fullName evidence="2">Serine/threonine protein kinase</fullName>
    </submittedName>
</protein>
<organism evidence="2 3">
    <name type="scientific">Thecamonas trahens ATCC 50062</name>
    <dbReference type="NCBI Taxonomy" id="461836"/>
    <lineage>
        <taxon>Eukaryota</taxon>
        <taxon>Apusozoa</taxon>
        <taxon>Apusomonadida</taxon>
        <taxon>Apusomonadidae</taxon>
        <taxon>Thecamonas</taxon>
    </lineage>
</organism>
<accession>A0A0L0DHX6</accession>
<reference evidence="2 3" key="1">
    <citation type="submission" date="2010-05" db="EMBL/GenBank/DDBJ databases">
        <title>The Genome Sequence of Thecamonas trahens ATCC 50062.</title>
        <authorList>
            <consortium name="The Broad Institute Genome Sequencing Platform"/>
            <person name="Russ C."/>
            <person name="Cuomo C."/>
            <person name="Shea T."/>
            <person name="Young S.K."/>
            <person name="Zeng Q."/>
            <person name="Koehrsen M."/>
            <person name="Haas B."/>
            <person name="Borodovsky M."/>
            <person name="Guigo R."/>
            <person name="Alvarado L."/>
            <person name="Berlin A."/>
            <person name="Bochicchio J."/>
            <person name="Borenstein D."/>
            <person name="Chapman S."/>
            <person name="Chen Z."/>
            <person name="Freedman E."/>
            <person name="Gellesch M."/>
            <person name="Goldberg J."/>
            <person name="Griggs A."/>
            <person name="Gujja S."/>
            <person name="Heilman E."/>
            <person name="Heiman D."/>
            <person name="Hepburn T."/>
            <person name="Howarth C."/>
            <person name="Jen D."/>
            <person name="Larson L."/>
            <person name="Mehta T."/>
            <person name="Park D."/>
            <person name="Pearson M."/>
            <person name="Roberts A."/>
            <person name="Saif S."/>
            <person name="Shenoy N."/>
            <person name="Sisk P."/>
            <person name="Stolte C."/>
            <person name="Sykes S."/>
            <person name="Thomson T."/>
            <person name="Walk T."/>
            <person name="White J."/>
            <person name="Yandava C."/>
            <person name="Burger G."/>
            <person name="Gray M.W."/>
            <person name="Holland P.W.H."/>
            <person name="King N."/>
            <person name="Lang F.B.F."/>
            <person name="Roger A.J."/>
            <person name="Ruiz-Trillo I."/>
            <person name="Lander E."/>
            <person name="Nusbaum C."/>
        </authorList>
    </citation>
    <scope>NUCLEOTIDE SEQUENCE [LARGE SCALE GENOMIC DNA]</scope>
    <source>
        <strain evidence="2 3">ATCC 50062</strain>
    </source>
</reference>
<sequence>MLMRLRHPNVLMRLRHPNVILFMGVTVSPPSIVAEFILTPDLAIPTLAVFRWAHCMAQGMQYLAASGVVHGDLRSLNVMGAAGAVAARDGDGARGWRADGARRVVESELRGCEVVAKQLLQVAVCMASAVSAGVECLSIVSPLALCLEPPHVALIYPRISGESLEELLAEAFLLSSGSGLDRMWALSIELALARALAEVHSITGGGHDVVVDHKSGRMVIKSNQGTMAVVPSVAYMAPEQLREAEEGFEGGMFTFGTLLYEMLTRAPAFDGSNAMEVGRQVLTSNAASAMAGDSSGGVGRSIRW</sequence>
<feature type="domain" description="Protein kinase" evidence="1">
    <location>
        <begin position="1"/>
        <end position="304"/>
    </location>
</feature>
<dbReference type="InterPro" id="IPR011009">
    <property type="entry name" value="Kinase-like_dom_sf"/>
</dbReference>
<dbReference type="GO" id="GO:0005524">
    <property type="term" value="F:ATP binding"/>
    <property type="evidence" value="ECO:0007669"/>
    <property type="project" value="InterPro"/>
</dbReference>
<dbReference type="Gene3D" id="1.10.510.10">
    <property type="entry name" value="Transferase(Phosphotransferase) domain 1"/>
    <property type="match status" value="2"/>
</dbReference>
<evidence type="ECO:0000259" key="1">
    <source>
        <dbReference type="PROSITE" id="PS50011"/>
    </source>
</evidence>
<dbReference type="GeneID" id="25566907"/>
<dbReference type="PROSITE" id="PS50011">
    <property type="entry name" value="PROTEIN_KINASE_DOM"/>
    <property type="match status" value="1"/>
</dbReference>
<keyword evidence="2" id="KW-0723">Serine/threonine-protein kinase</keyword>
<proteinExistence type="predicted"/>
<dbReference type="InterPro" id="IPR001245">
    <property type="entry name" value="Ser-Thr/Tyr_kinase_cat_dom"/>
</dbReference>
<gene>
    <name evidence="2" type="ORF">AMSG_08148</name>
</gene>
<dbReference type="AlphaFoldDB" id="A0A0L0DHX6"/>
<name>A0A0L0DHX6_THETB</name>
<dbReference type="PANTHER" id="PTHR23257">
    <property type="entry name" value="SERINE-THREONINE PROTEIN KINASE"/>
    <property type="match status" value="1"/>
</dbReference>
<keyword evidence="3" id="KW-1185">Reference proteome</keyword>
<dbReference type="Proteomes" id="UP000054408">
    <property type="component" value="Unassembled WGS sequence"/>
</dbReference>
<dbReference type="SUPFAM" id="SSF56112">
    <property type="entry name" value="Protein kinase-like (PK-like)"/>
    <property type="match status" value="2"/>
</dbReference>